<gene>
    <name evidence="1" type="ORF">UCDDA912_g10709</name>
</gene>
<reference evidence="1 2" key="2">
    <citation type="submission" date="2015-05" db="EMBL/GenBank/DDBJ databases">
        <authorList>
            <person name="Morales-Cruz A."/>
            <person name="Amrine K.C."/>
            <person name="Cantu D."/>
        </authorList>
    </citation>
    <scope>NUCLEOTIDE SEQUENCE [LARGE SCALE GENOMIC DNA]</scope>
    <source>
        <strain evidence="1">DA912</strain>
    </source>
</reference>
<reference evidence="1 2" key="1">
    <citation type="submission" date="2015-05" db="EMBL/GenBank/DDBJ databases">
        <title>Distinctive expansion of gene families associated with plant cell wall degradation and secondary metabolism in the genomes of grapevine trunk pathogens.</title>
        <authorList>
            <person name="Lawrence D.P."/>
            <person name="Travadon R."/>
            <person name="Rolshausen P.E."/>
            <person name="Baumgartner K."/>
        </authorList>
    </citation>
    <scope>NUCLEOTIDE SEQUENCE [LARGE SCALE GENOMIC DNA]</scope>
    <source>
        <strain evidence="1">DA912</strain>
    </source>
</reference>
<organism evidence="1 2">
    <name type="scientific">Diaporthe ampelina</name>
    <dbReference type="NCBI Taxonomy" id="1214573"/>
    <lineage>
        <taxon>Eukaryota</taxon>
        <taxon>Fungi</taxon>
        <taxon>Dikarya</taxon>
        <taxon>Ascomycota</taxon>
        <taxon>Pezizomycotina</taxon>
        <taxon>Sordariomycetes</taxon>
        <taxon>Sordariomycetidae</taxon>
        <taxon>Diaporthales</taxon>
        <taxon>Diaporthaceae</taxon>
        <taxon>Diaporthe</taxon>
    </lineage>
</organism>
<dbReference type="OrthoDB" id="5410365at2759"/>
<protein>
    <submittedName>
        <fullName evidence="1">Uncharacterized protein</fullName>
    </submittedName>
</protein>
<dbReference type="Proteomes" id="UP000034680">
    <property type="component" value="Unassembled WGS sequence"/>
</dbReference>
<dbReference type="EMBL" id="LCUC01000844">
    <property type="protein sequence ID" value="KKY29368.1"/>
    <property type="molecule type" value="Genomic_DNA"/>
</dbReference>
<name>A0A0G2H241_9PEZI</name>
<evidence type="ECO:0000313" key="2">
    <source>
        <dbReference type="Proteomes" id="UP000034680"/>
    </source>
</evidence>
<comment type="caution">
    <text evidence="1">The sequence shown here is derived from an EMBL/GenBank/DDBJ whole genome shotgun (WGS) entry which is preliminary data.</text>
</comment>
<dbReference type="AlphaFoldDB" id="A0A0G2H241"/>
<sequence length="190" mass="20496">MAIMASEEHGEDAKRWLEQCKIQGLAPRFVVGYRTFVNAKLSRGEQASNKMRADLTAPIGSLQGDVSGVVDVKAGAAHKASNVIQGEATLIGERVYAIAYRKVRVKSRHGVISGTLHSKTAWEPFSGTRDGGGNGTIYFQADASDVDDGDDCEVVLVRPELVGNDEPVRIGFGEFGNSAEEDKDEEDVRV</sequence>
<proteinExistence type="predicted"/>
<evidence type="ECO:0000313" key="1">
    <source>
        <dbReference type="EMBL" id="KKY29368.1"/>
    </source>
</evidence>
<accession>A0A0G2H241</accession>
<keyword evidence="2" id="KW-1185">Reference proteome</keyword>